<dbReference type="InterPro" id="IPR043747">
    <property type="entry name" value="DUF5692"/>
</dbReference>
<feature type="transmembrane region" description="Helical" evidence="1">
    <location>
        <begin position="246"/>
        <end position="263"/>
    </location>
</feature>
<evidence type="ECO:0000313" key="3">
    <source>
        <dbReference type="EMBL" id="RHL72385.1"/>
    </source>
</evidence>
<sequence length="365" mass="40703">MLFQLYGSTAMTQLLGWVLVFAGLVILNEIGRRTKIGGIVLFVIIPAILTIYFIAIQAGLFGGHSNQTYEYMNGWFHYAKLYAADIGVVGFLMIKYKWGIGKKEWFKPWPFIIVAINILIAVASDFESAIRAYQITGDFSGAWWASNEGVFLYGGWWNIVNGIAGLINIFCMTGWWGIYSSKKKDDMLWPDMTIWFIVAYDIWNFEYTYCNLPTHTWYCGVALLLAPTFANALWNKGGWIQNRAMTLATWCMFAQVLPLFQLSNTFSVLPSLYGGATKAGVKALDLYNAAITCHTTGASAGDAIANFGITANPTAQGVVAMLAIIANVVCISVIIKRSIEQKKCPYTKEIWVGTRDYEQAMSRAE</sequence>
<gene>
    <name evidence="3" type="ORF">DW007_00555</name>
    <name evidence="2" type="ORF">DW811_07335</name>
</gene>
<feature type="transmembrane region" description="Helical" evidence="1">
    <location>
        <begin position="215"/>
        <end position="234"/>
    </location>
</feature>
<feature type="transmembrane region" description="Helical" evidence="1">
    <location>
        <begin position="75"/>
        <end position="94"/>
    </location>
</feature>
<proteinExistence type="predicted"/>
<comment type="caution">
    <text evidence="2">The sequence shown here is derived from an EMBL/GenBank/DDBJ whole genome shotgun (WGS) entry which is preliminary data.</text>
</comment>
<protein>
    <submittedName>
        <fullName evidence="2">Uncharacterized protein</fullName>
    </submittedName>
</protein>
<reference evidence="4 5" key="1">
    <citation type="submission" date="2018-08" db="EMBL/GenBank/DDBJ databases">
        <title>A genome reference for cultivated species of the human gut microbiota.</title>
        <authorList>
            <person name="Zou Y."/>
            <person name="Xue W."/>
            <person name="Luo G."/>
        </authorList>
    </citation>
    <scope>NUCLEOTIDE SEQUENCE [LARGE SCALE GENOMIC DNA]</scope>
    <source>
        <strain evidence="3 5">AF36-7BH</strain>
        <strain evidence="2 4">AM32-2AC</strain>
    </source>
</reference>
<keyword evidence="1" id="KW-1133">Transmembrane helix</keyword>
<evidence type="ECO:0000313" key="5">
    <source>
        <dbReference type="Proteomes" id="UP000285201"/>
    </source>
</evidence>
<dbReference type="EMBL" id="QROY01000001">
    <property type="protein sequence ID" value="RHL72385.1"/>
    <property type="molecule type" value="Genomic_DNA"/>
</dbReference>
<accession>A0A414DD48</accession>
<name>A0A414DD48_9FIRM</name>
<keyword evidence="1" id="KW-0472">Membrane</keyword>
<dbReference type="Proteomes" id="UP000284794">
    <property type="component" value="Unassembled WGS sequence"/>
</dbReference>
<keyword evidence="1" id="KW-0812">Transmembrane</keyword>
<evidence type="ECO:0000256" key="1">
    <source>
        <dbReference type="SAM" id="Phobius"/>
    </source>
</evidence>
<dbReference type="Pfam" id="PF18948">
    <property type="entry name" value="DUF5692"/>
    <property type="match status" value="1"/>
</dbReference>
<dbReference type="EMBL" id="QSIS01000008">
    <property type="protein sequence ID" value="RHD08543.1"/>
    <property type="molecule type" value="Genomic_DNA"/>
</dbReference>
<dbReference type="AlphaFoldDB" id="A0A414DD48"/>
<feature type="transmembrane region" description="Helical" evidence="1">
    <location>
        <begin position="315"/>
        <end position="335"/>
    </location>
</feature>
<dbReference type="Proteomes" id="UP000285201">
    <property type="component" value="Unassembled WGS sequence"/>
</dbReference>
<feature type="transmembrane region" description="Helical" evidence="1">
    <location>
        <begin position="6"/>
        <end position="27"/>
    </location>
</feature>
<organism evidence="2 4">
    <name type="scientific">Lachnospira eligens</name>
    <dbReference type="NCBI Taxonomy" id="39485"/>
    <lineage>
        <taxon>Bacteria</taxon>
        <taxon>Bacillati</taxon>
        <taxon>Bacillota</taxon>
        <taxon>Clostridia</taxon>
        <taxon>Lachnospirales</taxon>
        <taxon>Lachnospiraceae</taxon>
        <taxon>Lachnospira</taxon>
    </lineage>
</organism>
<dbReference type="RefSeq" id="WP_118009285.1">
    <property type="nucleotide sequence ID" value="NZ_QRNK01000015.1"/>
</dbReference>
<feature type="transmembrane region" description="Helical" evidence="1">
    <location>
        <begin position="156"/>
        <end position="175"/>
    </location>
</feature>
<feature type="transmembrane region" description="Helical" evidence="1">
    <location>
        <begin position="39"/>
        <end position="63"/>
    </location>
</feature>
<evidence type="ECO:0000313" key="4">
    <source>
        <dbReference type="Proteomes" id="UP000284794"/>
    </source>
</evidence>
<evidence type="ECO:0000313" key="2">
    <source>
        <dbReference type="EMBL" id="RHD08543.1"/>
    </source>
</evidence>